<evidence type="ECO:0000313" key="1">
    <source>
        <dbReference type="EMBL" id="MBD8527925.1"/>
    </source>
</evidence>
<evidence type="ECO:0000313" key="2">
    <source>
        <dbReference type="Proteomes" id="UP000613768"/>
    </source>
</evidence>
<reference evidence="1 2" key="1">
    <citation type="submission" date="2020-09" db="EMBL/GenBank/DDBJ databases">
        <title>Pseudoxanthomonas sp. CAU 1598 isolated from sand of Yaerae Beach.</title>
        <authorList>
            <person name="Kim W."/>
        </authorList>
    </citation>
    <scope>NUCLEOTIDE SEQUENCE [LARGE SCALE GENOMIC DNA]</scope>
    <source>
        <strain evidence="1 2">CAU 1598</strain>
    </source>
</reference>
<dbReference type="EMBL" id="JACYTR010000072">
    <property type="protein sequence ID" value="MBD8527925.1"/>
    <property type="molecule type" value="Genomic_DNA"/>
</dbReference>
<gene>
    <name evidence="1" type="ORF">IFO71_19430</name>
</gene>
<sequence>MTPEELQLIGGLAAHPIALALRGDSRAAADVLREAAELIEEGYALPKPIAQFIAGRLRHVADAPFHNKLLTRTPAQARADGKHWRLHNEAQEAWHAIQRAPHGSKYEELQAQAERLKITDRELRDRFRRYGFKSW</sequence>
<dbReference type="RefSeq" id="WP_192031346.1">
    <property type="nucleotide sequence ID" value="NZ_JACYTR010000072.1"/>
</dbReference>
<protein>
    <submittedName>
        <fullName evidence="1">Uncharacterized protein</fullName>
    </submittedName>
</protein>
<accession>A0AAW3ZP41</accession>
<dbReference type="Proteomes" id="UP000613768">
    <property type="component" value="Unassembled WGS sequence"/>
</dbReference>
<organism evidence="1 2">
    <name type="scientific">Pseudomarimonas arenosa</name>
    <dbReference type="NCBI Taxonomy" id="2774145"/>
    <lineage>
        <taxon>Bacteria</taxon>
        <taxon>Pseudomonadati</taxon>
        <taxon>Pseudomonadota</taxon>
        <taxon>Gammaproteobacteria</taxon>
        <taxon>Lysobacterales</taxon>
        <taxon>Lysobacteraceae</taxon>
        <taxon>Pseudomarimonas</taxon>
    </lineage>
</organism>
<dbReference type="AlphaFoldDB" id="A0AAW3ZP41"/>
<keyword evidence="2" id="KW-1185">Reference proteome</keyword>
<name>A0AAW3ZP41_9GAMM</name>
<comment type="caution">
    <text evidence="1">The sequence shown here is derived from an EMBL/GenBank/DDBJ whole genome shotgun (WGS) entry which is preliminary data.</text>
</comment>
<proteinExistence type="predicted"/>